<sequence length="190" mass="20809">MLQYAMLGNCIKSTMTTYPIHIKFAQKQTIIATGLYKLTSLKQKNIMTQSSWKSVDDALTVGQTTFSITKSISTVAIVVTVASAALTVVDVAFLIASGVSDHPTIEVINNVVKQLKKELGRFKDINSTIDTFKEKAFLSTVDDFQIISLSTISNDALIALLNNNNATESIEILKNYDIVGHSKITIFQSN</sequence>
<evidence type="ECO:0000313" key="2">
    <source>
        <dbReference type="EMBL" id="CAF4473769.1"/>
    </source>
</evidence>
<dbReference type="AlphaFoldDB" id="A0A818L9I3"/>
<dbReference type="Proteomes" id="UP000663838">
    <property type="component" value="Unassembled WGS sequence"/>
</dbReference>
<dbReference type="EMBL" id="CAJNYV010003436">
    <property type="protein sequence ID" value="CAF3568795.1"/>
    <property type="molecule type" value="Genomic_DNA"/>
</dbReference>
<proteinExistence type="predicted"/>
<dbReference type="EMBL" id="CAJOBS010000030">
    <property type="protein sequence ID" value="CAF4473769.1"/>
    <property type="molecule type" value="Genomic_DNA"/>
</dbReference>
<accession>A0A818L9I3</accession>
<organism evidence="1 3">
    <name type="scientific">Rotaria socialis</name>
    <dbReference type="NCBI Taxonomy" id="392032"/>
    <lineage>
        <taxon>Eukaryota</taxon>
        <taxon>Metazoa</taxon>
        <taxon>Spiralia</taxon>
        <taxon>Gnathifera</taxon>
        <taxon>Rotifera</taxon>
        <taxon>Eurotatoria</taxon>
        <taxon>Bdelloidea</taxon>
        <taxon>Philodinida</taxon>
        <taxon>Philodinidae</taxon>
        <taxon>Rotaria</taxon>
    </lineage>
</organism>
<reference evidence="1" key="1">
    <citation type="submission" date="2021-02" db="EMBL/GenBank/DDBJ databases">
        <authorList>
            <person name="Nowell W R."/>
        </authorList>
    </citation>
    <scope>NUCLEOTIDE SEQUENCE</scope>
</reference>
<gene>
    <name evidence="1" type="ORF">KIK155_LOCUS19327</name>
    <name evidence="2" type="ORF">TOA249_LOCUS1155</name>
</gene>
<evidence type="ECO:0000313" key="3">
    <source>
        <dbReference type="Proteomes" id="UP000663865"/>
    </source>
</evidence>
<evidence type="ECO:0000313" key="1">
    <source>
        <dbReference type="EMBL" id="CAF3568795.1"/>
    </source>
</evidence>
<name>A0A818L9I3_9BILA</name>
<dbReference type="Proteomes" id="UP000663865">
    <property type="component" value="Unassembled WGS sequence"/>
</dbReference>
<comment type="caution">
    <text evidence="1">The sequence shown here is derived from an EMBL/GenBank/DDBJ whole genome shotgun (WGS) entry which is preliminary data.</text>
</comment>
<protein>
    <submittedName>
        <fullName evidence="1">Uncharacterized protein</fullName>
    </submittedName>
</protein>